<evidence type="ECO:0000313" key="5">
    <source>
        <dbReference type="Proteomes" id="UP000611945"/>
    </source>
</evidence>
<dbReference type="Proteomes" id="UP000611945">
    <property type="component" value="Unassembled WGS sequence"/>
</dbReference>
<name>A0ABR8TRY8_9PSED</name>
<accession>A0ABR8TRY8</accession>
<dbReference type="PANTHER" id="PTHR43344:SF13">
    <property type="entry name" value="PHOSPHATASE RV3661-RELATED"/>
    <property type="match status" value="1"/>
</dbReference>
<organism evidence="4 5">
    <name type="scientific">Serpens gallinarum</name>
    <dbReference type="NCBI Taxonomy" id="2763075"/>
    <lineage>
        <taxon>Bacteria</taxon>
        <taxon>Pseudomonadati</taxon>
        <taxon>Pseudomonadota</taxon>
        <taxon>Gammaproteobacteria</taxon>
        <taxon>Pseudomonadales</taxon>
        <taxon>Pseudomonadaceae</taxon>
        <taxon>Pseudomonas</taxon>
    </lineage>
</organism>
<dbReference type="RefSeq" id="WP_251837336.1">
    <property type="nucleotide sequence ID" value="NZ_JACSQG010000010.1"/>
</dbReference>
<evidence type="ECO:0000256" key="2">
    <source>
        <dbReference type="ARBA" id="ARBA00022801"/>
    </source>
</evidence>
<evidence type="ECO:0000313" key="4">
    <source>
        <dbReference type="EMBL" id="MBD7978550.1"/>
    </source>
</evidence>
<dbReference type="InterPro" id="IPR036412">
    <property type="entry name" value="HAD-like_sf"/>
</dbReference>
<protein>
    <submittedName>
        <fullName evidence="4">HAD family hydrolase</fullName>
    </submittedName>
</protein>
<dbReference type="CDD" id="cd02612">
    <property type="entry name" value="HAD_PGPPase"/>
    <property type="match status" value="1"/>
</dbReference>
<keyword evidence="2 4" id="KW-0378">Hydrolase</keyword>
<keyword evidence="1" id="KW-0479">Metal-binding</keyword>
<evidence type="ECO:0000256" key="3">
    <source>
        <dbReference type="ARBA" id="ARBA00022842"/>
    </source>
</evidence>
<dbReference type="GO" id="GO:0016787">
    <property type="term" value="F:hydrolase activity"/>
    <property type="evidence" value="ECO:0007669"/>
    <property type="project" value="UniProtKB-KW"/>
</dbReference>
<dbReference type="Gene3D" id="1.20.1440.100">
    <property type="entry name" value="SG protein - dephosphorylation function"/>
    <property type="match status" value="1"/>
</dbReference>
<dbReference type="NCBIfam" id="TIGR01488">
    <property type="entry name" value="HAD-SF-IB"/>
    <property type="match status" value="1"/>
</dbReference>
<dbReference type="NCBIfam" id="TIGR01490">
    <property type="entry name" value="HAD-SF-IB-hyp1"/>
    <property type="match status" value="1"/>
</dbReference>
<keyword evidence="3" id="KW-0460">Magnesium</keyword>
<dbReference type="SUPFAM" id="SSF56784">
    <property type="entry name" value="HAD-like"/>
    <property type="match status" value="1"/>
</dbReference>
<dbReference type="InterPro" id="IPR050582">
    <property type="entry name" value="HAD-like_SerB"/>
</dbReference>
<reference evidence="4 5" key="1">
    <citation type="submission" date="2020-08" db="EMBL/GenBank/DDBJ databases">
        <title>A Genomic Blueprint of the Chicken Gut Microbiome.</title>
        <authorList>
            <person name="Gilroy R."/>
            <person name="Ravi A."/>
            <person name="Getino M."/>
            <person name="Pursley I."/>
            <person name="Horton D.L."/>
            <person name="Alikhan N.-F."/>
            <person name="Baker D."/>
            <person name="Gharbi K."/>
            <person name="Hall N."/>
            <person name="Watson M."/>
            <person name="Adriaenssens E.M."/>
            <person name="Foster-Nyarko E."/>
            <person name="Jarju S."/>
            <person name="Secka A."/>
            <person name="Antonio M."/>
            <person name="Oren A."/>
            <person name="Chaudhuri R."/>
            <person name="La Ragione R.M."/>
            <person name="Hildebrand F."/>
            <person name="Pallen M.J."/>
        </authorList>
    </citation>
    <scope>NUCLEOTIDE SEQUENCE [LARGE SCALE GENOMIC DNA]</scope>
    <source>
        <strain evidence="4 5">Sa2CUA2</strain>
    </source>
</reference>
<sequence>MALAVFDLDDTLIDGNSPSLWGEYLGELGWLDRDAFMTHEQHLVREYAAGRLTLEAYLAFTLQPLIGRTLHEVRGVAEAFVAAKIEPLIFEDARRCVAEHRAAGDRLLVLSASPRFLVQAAAALLDLEHAVGVELEARDGRLTGQTRGILSYREGKITALADWRTRHGVAAGETHFYSDSRNDLPLLQAVDHPHAINPDDALRAHAEAQGWDIQRWR</sequence>
<dbReference type="EMBL" id="JACSQG010000010">
    <property type="protein sequence ID" value="MBD7978550.1"/>
    <property type="molecule type" value="Genomic_DNA"/>
</dbReference>
<dbReference type="InterPro" id="IPR006385">
    <property type="entry name" value="HAD_hydro_SerB1"/>
</dbReference>
<evidence type="ECO:0000256" key="1">
    <source>
        <dbReference type="ARBA" id="ARBA00022723"/>
    </source>
</evidence>
<dbReference type="InterPro" id="IPR023214">
    <property type="entry name" value="HAD_sf"/>
</dbReference>
<keyword evidence="5" id="KW-1185">Reference proteome</keyword>
<comment type="caution">
    <text evidence="4">The sequence shown here is derived from an EMBL/GenBank/DDBJ whole genome shotgun (WGS) entry which is preliminary data.</text>
</comment>
<dbReference type="Gene3D" id="3.40.50.1000">
    <property type="entry name" value="HAD superfamily/HAD-like"/>
    <property type="match status" value="1"/>
</dbReference>
<dbReference type="PANTHER" id="PTHR43344">
    <property type="entry name" value="PHOSPHOSERINE PHOSPHATASE"/>
    <property type="match status" value="1"/>
</dbReference>
<proteinExistence type="predicted"/>
<dbReference type="Pfam" id="PF12710">
    <property type="entry name" value="HAD"/>
    <property type="match status" value="1"/>
</dbReference>
<gene>
    <name evidence="4" type="ORF">H9642_15300</name>
</gene>